<name>A0A0J1IKF4_NIACI</name>
<evidence type="ECO:0000313" key="1">
    <source>
        <dbReference type="EMBL" id="KLV26429.1"/>
    </source>
</evidence>
<dbReference type="PATRIC" id="fig|1397.4.peg.5294"/>
<evidence type="ECO:0008006" key="3">
    <source>
        <dbReference type="Google" id="ProtNLM"/>
    </source>
</evidence>
<dbReference type="PANTHER" id="PTHR41260:SF1">
    <property type="entry name" value="PROTEIN ECSC"/>
    <property type="match status" value="1"/>
</dbReference>
<dbReference type="OrthoDB" id="2040879at2"/>
<sequence length="278" mass="32313">MLTKAEAYYLDKLEQWENERKSERSIKILHLYSDYIDTGLSYLPEWQKQKIVRSLNNILFHLHAILINSTFQRNTAQKIMQQARVHNESIFTLRDMTKLSIDQLQSIAEKQMAHYRMLASAQGALASKHTGFFMGDFLSMLIINLRSVQVLASLYGRPADSPNEIMTALKVFCAGCLPHEQRKEAWNELMDELEKEQQGFFYDGKDEIVQEKMLHSLLSELIKLSFILFFKRKSSMAGTIIGAAANYHFTKEMTELAHHFYQKSYLLSKRDGIYPSLR</sequence>
<dbReference type="GeneID" id="56350814"/>
<dbReference type="InterPro" id="IPR024787">
    <property type="entry name" value="EcsC"/>
</dbReference>
<accession>A0A0J1IKF4</accession>
<dbReference type="Proteomes" id="UP000036045">
    <property type="component" value="Unassembled WGS sequence"/>
</dbReference>
<protein>
    <recommendedName>
        <fullName evidence="3">EcsC family protein</fullName>
    </recommendedName>
</protein>
<dbReference type="PANTHER" id="PTHR41260">
    <property type="entry name" value="PROTEIN ECSC"/>
    <property type="match status" value="1"/>
</dbReference>
<organism evidence="1 2">
    <name type="scientific">Niallia circulans</name>
    <name type="common">Bacillus circulans</name>
    <dbReference type="NCBI Taxonomy" id="1397"/>
    <lineage>
        <taxon>Bacteria</taxon>
        <taxon>Bacillati</taxon>
        <taxon>Bacillota</taxon>
        <taxon>Bacilli</taxon>
        <taxon>Bacillales</taxon>
        <taxon>Bacillaceae</taxon>
        <taxon>Niallia</taxon>
    </lineage>
</organism>
<dbReference type="EMBL" id="LDPH01000008">
    <property type="protein sequence ID" value="KLV26429.1"/>
    <property type="molecule type" value="Genomic_DNA"/>
</dbReference>
<keyword evidence="2" id="KW-1185">Reference proteome</keyword>
<dbReference type="RefSeq" id="WP_047941846.1">
    <property type="nucleotide sequence ID" value="NZ_CP053989.1"/>
</dbReference>
<reference evidence="1 2" key="1">
    <citation type="submission" date="2015-05" db="EMBL/GenBank/DDBJ databases">
        <title>Whole genome sequence and identification of bacterial endophytes from Costus igneus.</title>
        <authorList>
            <person name="Lee Y.P."/>
            <person name="Gan H.M."/>
            <person name="Eng W."/>
            <person name="Wheatley M.S."/>
            <person name="Caraballo A."/>
            <person name="Polter S."/>
            <person name="Savka M.A."/>
            <person name="Hudson A.O."/>
        </authorList>
    </citation>
    <scope>NUCLEOTIDE SEQUENCE [LARGE SCALE GENOMIC DNA]</scope>
    <source>
        <strain evidence="1 2">RIT379</strain>
    </source>
</reference>
<proteinExistence type="predicted"/>
<dbReference type="AlphaFoldDB" id="A0A0J1IKF4"/>
<gene>
    <name evidence="1" type="ORF">ABW02_09950</name>
</gene>
<evidence type="ECO:0000313" key="2">
    <source>
        <dbReference type="Proteomes" id="UP000036045"/>
    </source>
</evidence>
<comment type="caution">
    <text evidence="1">The sequence shown here is derived from an EMBL/GenBank/DDBJ whole genome shotgun (WGS) entry which is preliminary data.</text>
</comment>
<dbReference type="Pfam" id="PF12787">
    <property type="entry name" value="EcsC"/>
    <property type="match status" value="1"/>
</dbReference>